<dbReference type="GO" id="GO:0071562">
    <property type="term" value="P:nucleus-vacuole junction assembly"/>
    <property type="evidence" value="ECO:0007669"/>
    <property type="project" value="InterPro"/>
</dbReference>
<evidence type="ECO:0000256" key="1">
    <source>
        <dbReference type="ARBA" id="ARBA00004592"/>
    </source>
</evidence>
<dbReference type="InterPro" id="IPR019787">
    <property type="entry name" value="Znf_PHD-finger"/>
</dbReference>
<dbReference type="PANTHER" id="PTHR47249:SF1">
    <property type="entry name" value="VACUOLAR PROTEIN 8"/>
    <property type="match status" value="1"/>
</dbReference>
<feature type="repeat" description="ARM" evidence="16">
    <location>
        <begin position="1015"/>
        <end position="1059"/>
    </location>
</feature>
<evidence type="ECO:0000313" key="21">
    <source>
        <dbReference type="Proteomes" id="UP001224775"/>
    </source>
</evidence>
<dbReference type="InterPro" id="IPR001965">
    <property type="entry name" value="Znf_PHD"/>
</dbReference>
<feature type="domain" description="CXXC-type" evidence="19">
    <location>
        <begin position="3920"/>
        <end position="3967"/>
    </location>
</feature>
<feature type="repeat" description="ARM" evidence="16">
    <location>
        <begin position="2460"/>
        <end position="2502"/>
    </location>
</feature>
<feature type="repeat" description="ARM" evidence="16">
    <location>
        <begin position="1623"/>
        <end position="1665"/>
    </location>
</feature>
<evidence type="ECO:0000259" key="18">
    <source>
        <dbReference type="PROSITE" id="PS50016"/>
    </source>
</evidence>
<protein>
    <recommendedName>
        <fullName evidence="14">Vacuolar protein 8</fullName>
    </recommendedName>
</protein>
<evidence type="ECO:0000256" key="14">
    <source>
        <dbReference type="ARBA" id="ARBA00026209"/>
    </source>
</evidence>
<dbReference type="GO" id="GO:0003677">
    <property type="term" value="F:DNA binding"/>
    <property type="evidence" value="ECO:0007669"/>
    <property type="project" value="UniProtKB-KW"/>
</dbReference>
<dbReference type="InterPro" id="IPR013083">
    <property type="entry name" value="Znf_RING/FYVE/PHD"/>
</dbReference>
<dbReference type="Gene3D" id="1.25.10.10">
    <property type="entry name" value="Leucine-rich Repeat Variant"/>
    <property type="match status" value="17"/>
</dbReference>
<accession>A0AAD8XUC7</accession>
<dbReference type="EMBL" id="JATAAI010000044">
    <property type="protein sequence ID" value="KAK1733808.1"/>
    <property type="molecule type" value="Genomic_DNA"/>
</dbReference>
<dbReference type="SUPFAM" id="SSF57903">
    <property type="entry name" value="FYVE/PHD zinc finger"/>
    <property type="match status" value="3"/>
</dbReference>
<evidence type="ECO:0000256" key="17">
    <source>
        <dbReference type="SAM" id="MobiDB-lite"/>
    </source>
</evidence>
<dbReference type="InterPro" id="IPR011989">
    <property type="entry name" value="ARM-like"/>
</dbReference>
<evidence type="ECO:0000256" key="15">
    <source>
        <dbReference type="PROSITE-ProRule" id="PRU00146"/>
    </source>
</evidence>
<keyword evidence="10" id="KW-0238">DNA-binding</keyword>
<dbReference type="InterPro" id="IPR045156">
    <property type="entry name" value="Vac8"/>
</dbReference>
<comment type="caution">
    <text evidence="20">The sequence shown here is derived from an EMBL/GenBank/DDBJ whole genome shotgun (WGS) entry which is preliminary data.</text>
</comment>
<evidence type="ECO:0000259" key="19">
    <source>
        <dbReference type="PROSITE" id="PS51058"/>
    </source>
</evidence>
<dbReference type="SMART" id="SM00185">
    <property type="entry name" value="ARM"/>
    <property type="match status" value="56"/>
</dbReference>
<evidence type="ECO:0000313" key="20">
    <source>
        <dbReference type="EMBL" id="KAK1733808.1"/>
    </source>
</evidence>
<keyword evidence="8 15" id="KW-0863">Zinc-finger</keyword>
<dbReference type="GO" id="GO:0005774">
    <property type="term" value="C:vacuolar membrane"/>
    <property type="evidence" value="ECO:0007669"/>
    <property type="project" value="UniProtKB-SubCell"/>
</dbReference>
<keyword evidence="5" id="KW-0808">Transferase</keyword>
<dbReference type="PANTHER" id="PTHR47249">
    <property type="entry name" value="VACUOLAR PROTEIN 8"/>
    <property type="match status" value="1"/>
</dbReference>
<organism evidence="20 21">
    <name type="scientific">Skeletonema marinoi</name>
    <dbReference type="NCBI Taxonomy" id="267567"/>
    <lineage>
        <taxon>Eukaryota</taxon>
        <taxon>Sar</taxon>
        <taxon>Stramenopiles</taxon>
        <taxon>Ochrophyta</taxon>
        <taxon>Bacillariophyta</taxon>
        <taxon>Coscinodiscophyceae</taxon>
        <taxon>Thalassiosirophycidae</taxon>
        <taxon>Thalassiosirales</taxon>
        <taxon>Skeletonemataceae</taxon>
        <taxon>Skeletonema</taxon>
        <taxon>Skeletonema marinoi-dohrnii complex</taxon>
    </lineage>
</organism>
<gene>
    <name evidence="20" type="ORF">QTG54_015505</name>
</gene>
<keyword evidence="13" id="KW-0012">Acyltransferase</keyword>
<feature type="domain" description="PHD-type" evidence="18">
    <location>
        <begin position="4077"/>
        <end position="4131"/>
    </location>
</feature>
<evidence type="ECO:0000256" key="5">
    <source>
        <dbReference type="ARBA" id="ARBA00022679"/>
    </source>
</evidence>
<feature type="domain" description="PHD-type" evidence="18">
    <location>
        <begin position="3869"/>
        <end position="3919"/>
    </location>
</feature>
<evidence type="ECO:0000256" key="11">
    <source>
        <dbReference type="ARBA" id="ARBA00023136"/>
    </source>
</evidence>
<evidence type="ECO:0000256" key="13">
    <source>
        <dbReference type="ARBA" id="ARBA00023315"/>
    </source>
</evidence>
<dbReference type="InterPro" id="IPR019786">
    <property type="entry name" value="Zinc_finger_PHD-type_CS"/>
</dbReference>
<comment type="similarity">
    <text evidence="3">Belongs to the beta-catenin family.</text>
</comment>
<dbReference type="CDD" id="cd07987">
    <property type="entry name" value="LPLAT_MGAT-like"/>
    <property type="match status" value="1"/>
</dbReference>
<comment type="subcellular location">
    <subcellularLocation>
        <location evidence="1">Vacuole membrane</location>
        <topology evidence="1">Lipid-anchor</topology>
    </subcellularLocation>
</comment>
<dbReference type="GO" id="GO:0008270">
    <property type="term" value="F:zinc ion binding"/>
    <property type="evidence" value="ECO:0007669"/>
    <property type="project" value="UniProtKB-KW"/>
</dbReference>
<reference evidence="20" key="1">
    <citation type="submission" date="2023-06" db="EMBL/GenBank/DDBJ databases">
        <title>Survivors Of The Sea: Transcriptome response of Skeletonema marinoi to long-term dormancy.</title>
        <authorList>
            <person name="Pinder M.I.M."/>
            <person name="Kourtchenko O."/>
            <person name="Robertson E.K."/>
            <person name="Larsson T."/>
            <person name="Maumus F."/>
            <person name="Osuna-Cruz C.M."/>
            <person name="Vancaester E."/>
            <person name="Stenow R."/>
            <person name="Vandepoele K."/>
            <person name="Ploug H."/>
            <person name="Bruchert V."/>
            <person name="Godhe A."/>
            <person name="Topel M."/>
        </authorList>
    </citation>
    <scope>NUCLEOTIDE SEQUENCE</scope>
    <source>
        <strain evidence="20">R05AC</strain>
    </source>
</reference>
<dbReference type="Pfam" id="PF00514">
    <property type="entry name" value="Arm"/>
    <property type="match status" value="2"/>
</dbReference>
<dbReference type="PROSITE" id="PS50176">
    <property type="entry name" value="ARM_REPEAT"/>
    <property type="match status" value="8"/>
</dbReference>
<evidence type="ECO:0000256" key="4">
    <source>
        <dbReference type="ARBA" id="ARBA00022554"/>
    </source>
</evidence>
<evidence type="ECO:0000256" key="6">
    <source>
        <dbReference type="ARBA" id="ARBA00022723"/>
    </source>
</evidence>
<evidence type="ECO:0000256" key="9">
    <source>
        <dbReference type="ARBA" id="ARBA00022833"/>
    </source>
</evidence>
<dbReference type="PROSITE" id="PS01359">
    <property type="entry name" value="ZF_PHD_1"/>
    <property type="match status" value="1"/>
</dbReference>
<dbReference type="SMART" id="SM00249">
    <property type="entry name" value="PHD"/>
    <property type="match status" value="3"/>
</dbReference>
<comment type="similarity">
    <text evidence="2">Belongs to the diacylglycerol acyltransferase family.</text>
</comment>
<dbReference type="InterPro" id="IPR011011">
    <property type="entry name" value="Znf_FYVE_PHD"/>
</dbReference>
<dbReference type="InterPro" id="IPR016024">
    <property type="entry name" value="ARM-type_fold"/>
</dbReference>
<evidence type="ECO:0000256" key="7">
    <source>
        <dbReference type="ARBA" id="ARBA00022737"/>
    </source>
</evidence>
<evidence type="ECO:0000256" key="8">
    <source>
        <dbReference type="ARBA" id="ARBA00022771"/>
    </source>
</evidence>
<keyword evidence="9" id="KW-0862">Zinc</keyword>
<evidence type="ECO:0000256" key="3">
    <source>
        <dbReference type="ARBA" id="ARBA00005462"/>
    </source>
</evidence>
<dbReference type="Pfam" id="PF00628">
    <property type="entry name" value="PHD"/>
    <property type="match status" value="1"/>
</dbReference>
<dbReference type="SUPFAM" id="SSF48371">
    <property type="entry name" value="ARM repeat"/>
    <property type="match status" value="14"/>
</dbReference>
<dbReference type="CDD" id="cd15541">
    <property type="entry name" value="PHD_TIF1_like"/>
    <property type="match status" value="1"/>
</dbReference>
<dbReference type="PROSITE" id="PS51058">
    <property type="entry name" value="ZF_CXXC"/>
    <property type="match status" value="2"/>
</dbReference>
<feature type="repeat" description="ARM" evidence="16">
    <location>
        <begin position="1369"/>
        <end position="1413"/>
    </location>
</feature>
<keyword evidence="6" id="KW-0479">Metal-binding</keyword>
<feature type="domain" description="PHD-type" evidence="18">
    <location>
        <begin position="3998"/>
        <end position="4045"/>
    </location>
</feature>
<dbReference type="Proteomes" id="UP001224775">
    <property type="component" value="Unassembled WGS sequence"/>
</dbReference>
<dbReference type="Pfam" id="PF02008">
    <property type="entry name" value="zf-CXXC"/>
    <property type="match status" value="2"/>
</dbReference>
<feature type="repeat" description="ARM" evidence="16">
    <location>
        <begin position="721"/>
        <end position="765"/>
    </location>
</feature>
<dbReference type="PROSITE" id="PS50016">
    <property type="entry name" value="ZF_PHD_2"/>
    <property type="match status" value="3"/>
</dbReference>
<feature type="repeat" description="ARM" evidence="16">
    <location>
        <begin position="3564"/>
        <end position="3606"/>
    </location>
</feature>
<dbReference type="InterPro" id="IPR002857">
    <property type="entry name" value="Znf_CXXC"/>
</dbReference>
<feature type="region of interest" description="Disordered" evidence="17">
    <location>
        <begin position="4223"/>
        <end position="4243"/>
    </location>
</feature>
<feature type="domain" description="CXXC-type" evidence="19">
    <location>
        <begin position="4160"/>
        <end position="4208"/>
    </location>
</feature>
<keyword evidence="12" id="KW-0449">Lipoprotein</keyword>
<dbReference type="InterPro" id="IPR007130">
    <property type="entry name" value="DAGAT"/>
</dbReference>
<keyword evidence="11" id="KW-0472">Membrane</keyword>
<sequence length="4841" mass="529693">MLLLLTSTLRIMDAMQAGVFTAESNGAFARASFVHIFIRPCLEFCLYAGAYESIVLEYKYVWIVCVLLINMAVAITDTSHRAVEGADYRYNRSRYLDDAAGKFWDSCEDYITTTVVPWKENATLDPKRQYIFACHPHGIHCTPLGQFHCKGTPFDKRFPGICDNKLSGLAASIVFKLPGVREFFLSLNYIDASRAVVEDALEAHRSLVICTGSGEESLLTKRGEDVLVLSRRRGFIRMALMYGCDIVPIFGIGNSDLFATYSWAMGARMWMQKKLHISIPIFHGRYLTPLPYKVPIQVLVGEPLKVPEPKVRGEKPDDALVDSYLKKYIERVKDMHKQHTTDRKLLSLLESFVARGRHPRNVKDQREISFGLAELSTNEDLHERLVNKGGISTLANLLGTCQDSESQQFAALAIANTASTNSLCKEIAKLNDVLESLVAYVGNEAGDPIGRQYCAMALGNLLADPENHESIVEMSCISALITMLQNCSDGRELEAGTYAAFAISNIVTDCSYHERIVDEGAIELLVALACCDDEEARRHGMISLRGLCGTKSNRQKMLQKGILDPLILLSRSYNKDIVKEVSIILNCLSSEDENKEEISYRAMSTLISLLMSGDDYVERHSCCAIANLLEIPDIHLRFIEERGLPPLVSLCSSVDEGCREEAMRALANLSFNLEMGEAMVKENALEPLVKAIDNDQCRFAALTIANIATHSPMIIQIVQAGAIRPLVSSIATSDNHVESRRFAALALTNITTCEAFHSIVIEAGAPEALFVLSNSSDIESKQNVAKTLANLSCNVANHELIVDQGGFQPLIALANDPRQDIHRHAVAAMWGFSAASSKLRRNIVDEGGLGPLCRLLPSSVKDHQLSHDIIACLCNLSQENEIKFEMTRSGAVSTLLSCMESDNPTIAYYACECLANLSEMVENQGYLAKSGVITPCARVMRSRDNIIQRESGRLSANISGSSDPLAANIIVNDGVHLLLMSFLLSKDSACQKIGSIGIGNLCTNDCHREALMKAGVLEPLISLTRSEKTNIDIRRFSMLAIANLAASFASHDSFVSQGTMPMLVSFSNSDDVYLKDYAAFALAELSQNAKMSEILADEGALEPVLALLNSKSCRKCVERQLLPAVTTLSFLDRNKVKICASESLRVILGFIGHCNSTVDELRLACCTIANLVELECNMELAVSSGCIPLLIGALESNVEEVQSESARALGNIAGNIDFCDLLLEHGVAQLLVTCYRGISIESRRMAAMALSNLSSNMKAHPDLLELDVLGLATSECLTALDLKQSSDHETLRFCILIIANLTGVLALGNLCTNPVHVKRLVDVKCADALVAYSFPTTAEESVNAQFQAIAGLHGLSKHAELRAPLLREGGLEPLILGLRSGNSHIEIQRESAAALKNMAMEKETRSLMAKSGALPTLKELLKSKDSICRNHASSALANLAESSGDGIHELLLHNGCLDIMCKHANDKDCHVDTKRAISRCLALFASNTSQVHEHLLTDDVLSSLEVLIAATDDRNCERCGMLAVANLATDGSNHPVILSTIRLETILTLAQSDDVETLRSLSFALHSFSTCEQNHAILVEANAADSLVTLLRCDDYDTSFQACLATKYLCTSENWRNIIAESNGLEDLLSLASGNDLELKRELTGALRNMTLSDDNKRRMMVKDGMKVIAKLCRDSDSIVSHQACGVLANIAERQANKVVMVKQGIILHLQFAVLTKCIPVLRESMRAIANLSSASENALDILASSALTLIIDSLRCDDVLCSRYAAMAVSNLSSLTVDSCQQIVREDGITPLVSLVKQQTADSLTQQYAMICLANLSSYGLIPSGCTQASIDHIKSMDLDLRASALLFVANLASNVKSRAALEDELSITEDLLTCLECKSRLVQVHALDALRGLSTSASVRDKIISCGGLESLLAFVHSDDTELKQKVLLTLCNLSLSGAMSDRANTILQKVDIQLLIGFLCNETLTSHRMFGAMAIGNIASDLAFHSPILKSGALENLIGLSEVNSSDIESQRCMAFAICNLAVQSRNRSSIVSSGGLSPIMYLCHTTDSNDTLIGLSTLRVLATSDDLRRPIFEEGVLHVLLLALNNGCIACKREVSSMLALLSLNHENKFDLARSDEMKEFMCLLKVDDAHCISLLCRCIGSICEVNELHPHVLNFFPLDDLPRLTADTLDPKVVKEVARCYANLSSNVDHHTAIVTPVMIKNLIALCSNYDSDVRRLSSLTIANLVANEMNTALKGKDMLCTLNNIIDDHKAIDNSGHNLESKCYACMAIGSLVSTDQTVGVQVVSMGIMPSLLQLLSVKDKQLNLCAVYLVDKLSLHEDTHPGLHVHHTISHLINHNATELPHVKTYSIGAIRRLCENTCTDIEHLMVKETTQFLAASCDFDNIERCRQLVSGICHLALRNEARSEILQNKIMMGSLIDLTKLADVEVCRFALGSIANIAEENGFCRATSLGQLTVTSLLHVLDSENTSIVREASRVIANLLSSAEFQAAILKEGGLSSIIRISLFHDYECVCNAALSLRKLAAHKASHGILFSQDGVGAIMHLAGRNDLQVQLQSAAALRDISSNGDFQLAIKDCGVIGIAIELACQPEIELKILAMGILRHLSVAMNLKKELLSSAIMDAMSECVESSNSEALLFECASFIANLAEHAQNKVALVQMGILHLLISISKHDCVKVKQNSARAFALISSAPSNHDNFVGSVLDALIGLLQCQEEETCKNTAAAIVNIATSNEISARIGNLGGIYPLVLLLKSADGSCQRNACHALSRLTTIEENKLCLFLHHGIDHLIPLCASEHDGVSVLAAMVFCNLSTCSSHEHEFVREDLIRVLGHIASGHCPASSNYAIMSLCNLASMCRVRDHVAAEVGLTGLFGLMKEEANVECRVYTTMLVCNLSSVEKHRSAILTGGGLRCLESVAASVDDINLHRAILLTLYNISACGESHAMIAQSSLMQFVGVACQSRDLLCQRCALMILSNIASSDETRDVATRGGGLQAAIIALKGCDTPLKRFGLVCLANMSNDTQTQSQIVVHGGHRSIITLSREGDMETRECALLCLSNLCANETIYSSLIDQEVLNVLERAYKEDNQRITALFALANLTSSDELIHSHDIGADEGMVVSLVDLAKSSDAHEQCLAISALRRLASIAKNREMLFHQGILLTLTKMFNSKHEDVRREIASCLCALSLSLRLRFNMAQIATSMLMEFVKSNDSATVRCGLGAIANVAEDSGTHPILISANVMETVLHRLNHAETAIKREAIRAVSNLLSSTELHANFLRYDGLESLIQLQTASCEDCDCLAALSFSKLSFSISSLSDDGLRYVLTLIKSKETIARKYAATALRNLSASSEEKDAFFKLGIPGLMTEVLSDKEKDLDVLAAAALSSLSCSSRITDRFLDSGILHTVIRSISNATVELKSQIAAIFANLSEHLECRPIMISHAVVKAIDALSAVDHGDTLQDCARALANLSSAEKAQHAIYRQGGFKTLDTLSHSDCETCKRYVAIALQFMASSVEVQRSFFADDALSLYLDVSTSASLDYQRTAAASFSSMSQTEEGRLMMKKDGINAVLRLCSHADLHVRRNAVCAVANLAASPEARQYIAMEGGVEVIRFASAANSDVDFLRDATRAMSSLAVDTAIREVMVSQEIPKSLSKLAKSADSETQRFASLALCNLCVGTQTQKESIVKQGVLRVLLFILRYPDLEVERRASLAIAALSLGSNQNRLQIVGCGFVRSLLEATSYPDLKLRQFALLALNGLVLSTEPTTKHHIVAENGLSSLLSVLKSSRNEARLSSLGLQQMSDEIKKSKEEKKQQRRRNRQPALDGPRRQLPGRSARATSFFIAEQSEKIVTATDNTPSLPKQKKIKKNLDACWTCQDNTGELHMCDFCRKLYHPTCDSNLNNEDAAPDDDFKCTICEKEGKNRRVPCGRCEGCKREWDCETCVYCIRKMAADEEASVRQKCIFRKCRNWGMRATVTIGEDGDGEDGEEDDEETDDGHDAECNVCHTGGDLICCDGCPFVFHSDCHKPKIITLPDGEWFCMHCNKKPKPPKEKKSKYLGPLLADLGDREVACVVQFPKLECLVCEGMEITGAKKELDWTTCKICDDSFHLQCLDPPLEARPTSFRCPSCKESKRRGVPKEKKAKPLFEGVHDDDCYICRNGEYKRKFRCGECSACKVKEDCGKCYSCGDKPKFGGRGLHKQGCEKRKCPYMRFAPPANANESKSKRKHFLIDGDDSPKKHKKKKKLKKVKTREERLMEISAQVSDDIGDVDYDAFINRKKIKGDPVGNMILIIMKKAFGMADDAKVQEAALEHLRFIVKTAENAERAIKLGALKMVSKTMNDHPEKGSVQAVANAFLAELVWVHPPSIITVLRSGCLPLVLKSMDFHDKHVQVCTSAISVFRAMSYDFSNHWICNNINATTSIIESMKINQTNSEVLKEGCLFLQNIICNHEISSDTIDLIVSSGTIPIIVGAMSSPMETDLVECACGLLGNLAIDDDIREEIGKNSSSIAILLRILTTNPDENVSKSAMIALKRISSDNEDNIAKIVEQDGVNGVLEFLKGKSIDKDLLATGFGLLSHLTKNKSINTSQLLDFVVSEMRNHPNQPQLQAGTCSVIRNLSMDDVEQAKVANALVVAAMNRHRNDSRVQLNSCQALLNLYIQFPSIVQPLMQQEPLLFDSQSPKRKRRKVEKITTDEQGVDSTADRLLEKNALGTKIIPEIKHVLRPLKNVLNNDAVGNQIRLIIITALRNIDNYKMQTTACEHLRYLVTSIKTCSTIVKLGGLKMIHISVNQHPRKTAFVAEAINLLLDLISANPSVIASIVQEGLLDLVIESMYSNGHNSR</sequence>
<name>A0AAD8XUC7_9STRA</name>
<feature type="compositionally biased region" description="Basic and acidic residues" evidence="17">
    <location>
        <begin position="3802"/>
        <end position="3812"/>
    </location>
</feature>
<keyword evidence="7" id="KW-0677">Repeat</keyword>
<dbReference type="Pfam" id="PF03982">
    <property type="entry name" value="DAGAT"/>
    <property type="match status" value="1"/>
</dbReference>
<keyword evidence="4" id="KW-0926">Vacuole</keyword>
<evidence type="ECO:0000256" key="10">
    <source>
        <dbReference type="ARBA" id="ARBA00023125"/>
    </source>
</evidence>
<evidence type="ECO:0000256" key="2">
    <source>
        <dbReference type="ARBA" id="ARBA00005420"/>
    </source>
</evidence>
<feature type="repeat" description="ARM" evidence="16">
    <location>
        <begin position="1995"/>
        <end position="2039"/>
    </location>
</feature>
<keyword evidence="21" id="KW-1185">Reference proteome</keyword>
<feature type="region of interest" description="Disordered" evidence="17">
    <location>
        <begin position="3801"/>
        <end position="3834"/>
    </location>
</feature>
<evidence type="ECO:0000256" key="16">
    <source>
        <dbReference type="PROSITE-ProRule" id="PRU00259"/>
    </source>
</evidence>
<dbReference type="GO" id="GO:0043495">
    <property type="term" value="F:protein-membrane adaptor activity"/>
    <property type="evidence" value="ECO:0007669"/>
    <property type="project" value="InterPro"/>
</dbReference>
<dbReference type="GO" id="GO:0008374">
    <property type="term" value="F:O-acyltransferase activity"/>
    <property type="evidence" value="ECO:0007669"/>
    <property type="project" value="InterPro"/>
</dbReference>
<evidence type="ECO:0000256" key="12">
    <source>
        <dbReference type="ARBA" id="ARBA00023288"/>
    </source>
</evidence>
<proteinExistence type="inferred from homology"/>
<dbReference type="InterPro" id="IPR000225">
    <property type="entry name" value="Armadillo"/>
</dbReference>
<dbReference type="Gene3D" id="3.30.40.10">
    <property type="entry name" value="Zinc/RING finger domain, C3HC4 (zinc finger)"/>
    <property type="match status" value="3"/>
</dbReference>
<feature type="repeat" description="ARM" evidence="16">
    <location>
        <begin position="4464"/>
        <end position="4507"/>
    </location>
</feature>